<dbReference type="Gene3D" id="3.30.565.60">
    <property type="match status" value="1"/>
</dbReference>
<feature type="compositionally biased region" description="Low complexity" evidence="1">
    <location>
        <begin position="521"/>
        <end position="537"/>
    </location>
</feature>
<sequence length="661" mass="75637">MDLETLLDRINLGEDQDIEFKSADGGFPNEVWKTLSAFANTDGGYIVLGVTENRNRFEISGVRNPNVLLKEFWNNHNNLQKLSFSICGNSDVQTLNIEDRNLVIIKVPRATRTQRPVYINKNPMMGTYKRNHDGDYPCTDDEVRQMLRDANNDPQDIQILHKFDLGDLDPETLKSFRQRFISREPDHPWLGLDDRNLLIQLGGWRRERTTAQEGLTIAGLLMFGRGNSILDALPRYQLDYQERLSNDPEIRWTYRLTLDGKWEPNLFNFYYRVYSRLVNDLDIPFKLDKDAVRRGETHVHEAVREALVNALIHADHLSSRPVVVTKFPNGFLFNNPGRLRISLGQLYDGGISDPRNPKLQTMFQMLGLGEKAGSGFRKILRAWKEQQWFRPLVSEKFDLEMTSVALPMLSLIPQDVEQEIKEIVGDNYCQLTELDRIILVLAHQFGEISNSDIQCYREEHPRDIGECLKHLVNNGWLAQSGRGRGTQYALPNKGQLDLLSLLPSSEHNEPSSVHNEPSSVHNEPSSVHNESSSVHNEPNSVHNDENLFLLEIATPVREKNRVSPDLMRNTILKLCSERYLTAKRLGELLNRSSETIRTHFINPMLSEKLVEVKYPDEPTHPQQAYRTLMSQVISKISDTPASSQTPENIVDTSYPPTTPGP</sequence>
<keyword evidence="4" id="KW-1185">Reference proteome</keyword>
<dbReference type="InterPro" id="IPR038475">
    <property type="entry name" value="RecG_C_sf"/>
</dbReference>
<dbReference type="InterPro" id="IPR038461">
    <property type="entry name" value="Schlafen_AlbA_2_dom_sf"/>
</dbReference>
<feature type="domain" description="Schlafen AlbA-2" evidence="2">
    <location>
        <begin position="14"/>
        <end position="138"/>
    </location>
</feature>
<feature type="compositionally biased region" description="Polar residues" evidence="1">
    <location>
        <begin position="636"/>
        <end position="655"/>
    </location>
</feature>
<dbReference type="Proteomes" id="UP000702425">
    <property type="component" value="Unassembled WGS sequence"/>
</dbReference>
<evidence type="ECO:0000313" key="3">
    <source>
        <dbReference type="EMBL" id="NQE37480.1"/>
    </source>
</evidence>
<dbReference type="Gene3D" id="3.30.950.30">
    <property type="entry name" value="Schlafen, AAA domain"/>
    <property type="match status" value="1"/>
</dbReference>
<feature type="region of interest" description="Disordered" evidence="1">
    <location>
        <begin position="636"/>
        <end position="661"/>
    </location>
</feature>
<dbReference type="PANTHER" id="PTHR30595:SF6">
    <property type="entry name" value="SCHLAFEN ALBA-2 DOMAIN-CONTAINING PROTEIN"/>
    <property type="match status" value="1"/>
</dbReference>
<comment type="caution">
    <text evidence="3">The sequence shown here is derived from an EMBL/GenBank/DDBJ whole genome shotgun (WGS) entry which is preliminary data.</text>
</comment>
<organism evidence="3 4">
    <name type="scientific">Microcoleus asticus IPMA8</name>
    <dbReference type="NCBI Taxonomy" id="2563858"/>
    <lineage>
        <taxon>Bacteria</taxon>
        <taxon>Bacillati</taxon>
        <taxon>Cyanobacteriota</taxon>
        <taxon>Cyanophyceae</taxon>
        <taxon>Oscillatoriophycideae</taxon>
        <taxon>Oscillatoriales</taxon>
        <taxon>Microcoleaceae</taxon>
        <taxon>Microcoleus</taxon>
        <taxon>Microcoleus asticus</taxon>
    </lineage>
</organism>
<evidence type="ECO:0000313" key="4">
    <source>
        <dbReference type="Proteomes" id="UP000702425"/>
    </source>
</evidence>
<accession>A0ABX2D4A2</accession>
<evidence type="ECO:0000256" key="1">
    <source>
        <dbReference type="SAM" id="MobiDB-lite"/>
    </source>
</evidence>
<reference evidence="3 4" key="1">
    <citation type="journal article" date="2020" name="Sci. Rep.">
        <title>A novel cyanobacterial geosmin producer, revising GeoA distribution and dispersion patterns in Bacteria.</title>
        <authorList>
            <person name="Churro C."/>
            <person name="Semedo-Aguiar A.P."/>
            <person name="Silva A.D."/>
            <person name="Pereira-Leal J.B."/>
            <person name="Leite R.B."/>
        </authorList>
    </citation>
    <scope>NUCLEOTIDE SEQUENCE [LARGE SCALE GENOMIC DNA]</scope>
    <source>
        <strain evidence="3 4">IPMA8</strain>
    </source>
</reference>
<dbReference type="Pfam" id="PF04326">
    <property type="entry name" value="SLFN_AlbA_2"/>
    <property type="match status" value="1"/>
</dbReference>
<proteinExistence type="predicted"/>
<gene>
    <name evidence="3" type="ORF">E5S67_05252</name>
</gene>
<dbReference type="InterPro" id="IPR007421">
    <property type="entry name" value="Schlafen_AlbA_2_dom"/>
</dbReference>
<dbReference type="Pfam" id="PF13749">
    <property type="entry name" value="HATPase_c_4"/>
    <property type="match status" value="1"/>
</dbReference>
<protein>
    <recommendedName>
        <fullName evidence="2">Schlafen AlbA-2 domain-containing protein</fullName>
    </recommendedName>
</protein>
<dbReference type="EMBL" id="SRRZ01000132">
    <property type="protein sequence ID" value="NQE37480.1"/>
    <property type="molecule type" value="Genomic_DNA"/>
</dbReference>
<feature type="region of interest" description="Disordered" evidence="1">
    <location>
        <begin position="503"/>
        <end position="541"/>
    </location>
</feature>
<dbReference type="RefSeq" id="WP_172191549.1">
    <property type="nucleotide sequence ID" value="NZ_CAWPPK010000038.1"/>
</dbReference>
<dbReference type="PANTHER" id="PTHR30595">
    <property type="entry name" value="GLPR-RELATED TRANSCRIPTIONAL REPRESSOR"/>
    <property type="match status" value="1"/>
</dbReference>
<evidence type="ECO:0000259" key="2">
    <source>
        <dbReference type="Pfam" id="PF04326"/>
    </source>
</evidence>
<feature type="compositionally biased region" description="Polar residues" evidence="1">
    <location>
        <begin position="503"/>
        <end position="520"/>
    </location>
</feature>
<name>A0ABX2D4A2_9CYAN</name>